<evidence type="ECO:0000313" key="7">
    <source>
        <dbReference type="EMBL" id="KAF7403062.1"/>
    </source>
</evidence>
<dbReference type="EMBL" id="JACSEA010000004">
    <property type="protein sequence ID" value="KAF7403062.1"/>
    <property type="molecule type" value="Genomic_DNA"/>
</dbReference>
<keyword evidence="6" id="KW-1133">Transmembrane helix</keyword>
<dbReference type="GO" id="GO:0003677">
    <property type="term" value="F:DNA binding"/>
    <property type="evidence" value="ECO:0007669"/>
    <property type="project" value="InterPro"/>
</dbReference>
<dbReference type="GO" id="GO:0000428">
    <property type="term" value="C:DNA-directed RNA polymerase complex"/>
    <property type="evidence" value="ECO:0007669"/>
    <property type="project" value="UniProtKB-KW"/>
</dbReference>
<name>A0A834KBV1_VESVU</name>
<comment type="similarity">
    <text evidence="2">Belongs to the eukaryotic RPA49/POLR1E RNA polymerase subunit family.</text>
</comment>
<dbReference type="GO" id="GO:0006351">
    <property type="term" value="P:DNA-templated transcription"/>
    <property type="evidence" value="ECO:0007669"/>
    <property type="project" value="InterPro"/>
</dbReference>
<feature type="transmembrane region" description="Helical" evidence="6">
    <location>
        <begin position="305"/>
        <end position="327"/>
    </location>
</feature>
<comment type="subcellular location">
    <subcellularLocation>
        <location evidence="1">Nucleus</location>
        <location evidence="1">Nucleolus</location>
    </subcellularLocation>
</comment>
<evidence type="ECO:0000256" key="1">
    <source>
        <dbReference type="ARBA" id="ARBA00004604"/>
    </source>
</evidence>
<evidence type="ECO:0000256" key="5">
    <source>
        <dbReference type="ARBA" id="ARBA00023242"/>
    </source>
</evidence>
<evidence type="ECO:0000256" key="2">
    <source>
        <dbReference type="ARBA" id="ARBA00009430"/>
    </source>
</evidence>
<keyword evidence="4" id="KW-0804">Transcription</keyword>
<dbReference type="Proteomes" id="UP000614350">
    <property type="component" value="Unassembled WGS sequence"/>
</dbReference>
<proteinExistence type="inferred from homology"/>
<comment type="caution">
    <text evidence="7">The sequence shown here is derived from an EMBL/GenBank/DDBJ whole genome shotgun (WGS) entry which is preliminary data.</text>
</comment>
<keyword evidence="6" id="KW-0812">Transmembrane</keyword>
<keyword evidence="5" id="KW-0539">Nucleus</keyword>
<evidence type="ECO:0008006" key="9">
    <source>
        <dbReference type="Google" id="ProtNLM"/>
    </source>
</evidence>
<dbReference type="InterPro" id="IPR009668">
    <property type="entry name" value="RNA_pol-assoc_fac_A49-like"/>
</dbReference>
<accession>A0A834KBV1</accession>
<evidence type="ECO:0000256" key="3">
    <source>
        <dbReference type="ARBA" id="ARBA00022478"/>
    </source>
</evidence>
<keyword evidence="8" id="KW-1185">Reference proteome</keyword>
<dbReference type="GO" id="GO:0005730">
    <property type="term" value="C:nucleolus"/>
    <property type="evidence" value="ECO:0007669"/>
    <property type="project" value="UniProtKB-SubCell"/>
</dbReference>
<evidence type="ECO:0000256" key="6">
    <source>
        <dbReference type="SAM" id="Phobius"/>
    </source>
</evidence>
<protein>
    <recommendedName>
        <fullName evidence="9">DNA-directed RNA polymerase I subunit RPA49</fullName>
    </recommendedName>
</protein>
<keyword evidence="3" id="KW-0240">DNA-directed RNA polymerase</keyword>
<organism evidence="7 8">
    <name type="scientific">Vespula vulgaris</name>
    <name type="common">Yellow jacket</name>
    <name type="synonym">Wasp</name>
    <dbReference type="NCBI Taxonomy" id="7454"/>
    <lineage>
        <taxon>Eukaryota</taxon>
        <taxon>Metazoa</taxon>
        <taxon>Ecdysozoa</taxon>
        <taxon>Arthropoda</taxon>
        <taxon>Hexapoda</taxon>
        <taxon>Insecta</taxon>
        <taxon>Pterygota</taxon>
        <taxon>Neoptera</taxon>
        <taxon>Endopterygota</taxon>
        <taxon>Hymenoptera</taxon>
        <taxon>Apocrita</taxon>
        <taxon>Aculeata</taxon>
        <taxon>Vespoidea</taxon>
        <taxon>Vespidae</taxon>
        <taxon>Vespinae</taxon>
        <taxon>Vespula</taxon>
    </lineage>
</organism>
<dbReference type="AlphaFoldDB" id="A0A834KBV1"/>
<gene>
    <name evidence="7" type="ORF">HZH66_005329</name>
</gene>
<reference evidence="7" key="1">
    <citation type="journal article" date="2020" name="G3 (Bethesda)">
        <title>High-Quality Assemblies for Three Invasive Social Wasps from the &lt;i&gt;Vespula&lt;/i&gt; Genus.</title>
        <authorList>
            <person name="Harrop T.W.R."/>
            <person name="Guhlin J."/>
            <person name="McLaughlin G.M."/>
            <person name="Permina E."/>
            <person name="Stockwell P."/>
            <person name="Gilligan J."/>
            <person name="Le Lec M.F."/>
            <person name="Gruber M.A.M."/>
            <person name="Quinn O."/>
            <person name="Lovegrove M."/>
            <person name="Duncan E.J."/>
            <person name="Remnant E.J."/>
            <person name="Van Eeckhoven J."/>
            <person name="Graham B."/>
            <person name="Knapp R.A."/>
            <person name="Langford K.W."/>
            <person name="Kronenberg Z."/>
            <person name="Press M.O."/>
            <person name="Eacker S.M."/>
            <person name="Wilson-Rankin E.E."/>
            <person name="Purcell J."/>
            <person name="Lester P.J."/>
            <person name="Dearden P.K."/>
        </authorList>
    </citation>
    <scope>NUCLEOTIDE SEQUENCE</scope>
    <source>
        <strain evidence="7">Marl-1</strain>
    </source>
</reference>
<dbReference type="PANTHER" id="PTHR14440">
    <property type="entry name" value="DNA-DIRECTED RNA POLYMERASE I SUBUNIT RPA49"/>
    <property type="match status" value="1"/>
</dbReference>
<sequence>MKRLLEGVIDEVIIQPKTVKPMIVNFQNGELKDEATETMSCGLFYDKQKEKKLLALSNGQIVYKGYTPDNKQQFMQTMLVLHNKKTGKIRLVQAERWSVSPVLHKQVIDNNKNTDADRIALLNKQFGSKKVKRKTEQFERMKINVNAVKDDLEKTVSNIEINKEDLETQIIDNDYVTNIHLPQCNRDATNIKDVYNINDIIPENKLETLNETAKETINRVPEGKSKFFTHALRFLKSDPDNIKKVALLLYIEAVAKWLNMPIKDAKKRGINICPYSEEVNSYIIETYSIQSYSGRLRPASMKDKAIIHCIILGLIISDFVIDLELLATMLHNRIGIRKLIDLAKIIAAVPNKNDKKTFTLRLPLPEQVAMVKKGKKKRS</sequence>
<evidence type="ECO:0000313" key="8">
    <source>
        <dbReference type="Proteomes" id="UP000614350"/>
    </source>
</evidence>
<keyword evidence="6" id="KW-0472">Membrane</keyword>
<dbReference type="Pfam" id="PF06870">
    <property type="entry name" value="RNA_pol_I_A49"/>
    <property type="match status" value="1"/>
</dbReference>
<evidence type="ECO:0000256" key="4">
    <source>
        <dbReference type="ARBA" id="ARBA00023163"/>
    </source>
</evidence>